<evidence type="ECO:0000256" key="2">
    <source>
        <dbReference type="ARBA" id="ARBA00023015"/>
    </source>
</evidence>
<dbReference type="Gene3D" id="1.10.10.10">
    <property type="entry name" value="Winged helix-like DNA-binding domain superfamily/Winged helix DNA-binding domain"/>
    <property type="match status" value="1"/>
</dbReference>
<dbReference type="GO" id="GO:0003700">
    <property type="term" value="F:DNA-binding transcription factor activity"/>
    <property type="evidence" value="ECO:0007669"/>
    <property type="project" value="InterPro"/>
</dbReference>
<dbReference type="InterPro" id="IPR058163">
    <property type="entry name" value="LysR-type_TF_proteobact-type"/>
</dbReference>
<dbReference type="SUPFAM" id="SSF46785">
    <property type="entry name" value="Winged helix' DNA-binding domain"/>
    <property type="match status" value="1"/>
</dbReference>
<name>A0A7W8C4L1_9BACT</name>
<dbReference type="InterPro" id="IPR000847">
    <property type="entry name" value="LysR_HTH_N"/>
</dbReference>
<comment type="similarity">
    <text evidence="1">Belongs to the LysR transcriptional regulatory family.</text>
</comment>
<sequence length="294" mass="33302">MRKFLADIPYFLEAANHPTFTQAAEALDIPLATLSRRIAAMEQSLGVKLFFRNTRIAGLTEDGKEMLESCKFIMAEAHSVRDRLMQKQTEPGGPIRMSVESFVYHCCMHGALGPFVEQYPQISLHTVFSTEWKDLHREPFDLDIRTGPVPYPDLKVRRLLSMQPALFCTREFLDRHPHPEHPGDLARMPFIAQSSEGRPVVTCSKQGQTETVALQPRHTVQSIGLALELLLADQGMTTLIPQLASAYDKEGRLVQLLPDWELTKIDINLTLPSDRPPKRIRLFVDHIVAHFQGL</sequence>
<comment type="caution">
    <text evidence="6">The sequence shown here is derived from an EMBL/GenBank/DDBJ whole genome shotgun (WGS) entry which is preliminary data.</text>
</comment>
<dbReference type="SUPFAM" id="SSF53850">
    <property type="entry name" value="Periplasmic binding protein-like II"/>
    <property type="match status" value="1"/>
</dbReference>
<protein>
    <submittedName>
        <fullName evidence="6">DNA-binding transcriptional LysR family regulator</fullName>
    </submittedName>
</protein>
<evidence type="ECO:0000313" key="7">
    <source>
        <dbReference type="Proteomes" id="UP000539075"/>
    </source>
</evidence>
<keyword evidence="4" id="KW-0804">Transcription</keyword>
<reference evidence="6 7" key="1">
    <citation type="submission" date="2020-08" db="EMBL/GenBank/DDBJ databases">
        <title>Genomic Encyclopedia of Type Strains, Phase IV (KMG-IV): sequencing the most valuable type-strain genomes for metagenomic binning, comparative biology and taxonomic classification.</title>
        <authorList>
            <person name="Goeker M."/>
        </authorList>
    </citation>
    <scope>NUCLEOTIDE SEQUENCE [LARGE SCALE GENOMIC DNA]</scope>
    <source>
        <strain evidence="6 7">DSM 11275</strain>
    </source>
</reference>
<dbReference type="GO" id="GO:0006351">
    <property type="term" value="P:DNA-templated transcription"/>
    <property type="evidence" value="ECO:0007669"/>
    <property type="project" value="TreeGrafter"/>
</dbReference>
<dbReference type="Pfam" id="PF00126">
    <property type="entry name" value="HTH_1"/>
    <property type="match status" value="1"/>
</dbReference>
<evidence type="ECO:0000256" key="1">
    <source>
        <dbReference type="ARBA" id="ARBA00009437"/>
    </source>
</evidence>
<dbReference type="CDD" id="cd08422">
    <property type="entry name" value="PBP2_CrgA_like"/>
    <property type="match status" value="1"/>
</dbReference>
<dbReference type="PANTHER" id="PTHR30537:SF5">
    <property type="entry name" value="HTH-TYPE TRANSCRIPTIONAL ACTIVATOR TTDR-RELATED"/>
    <property type="match status" value="1"/>
</dbReference>
<evidence type="ECO:0000313" key="6">
    <source>
        <dbReference type="EMBL" id="MBB5143640.1"/>
    </source>
</evidence>
<dbReference type="Proteomes" id="UP000539075">
    <property type="component" value="Unassembled WGS sequence"/>
</dbReference>
<dbReference type="PANTHER" id="PTHR30537">
    <property type="entry name" value="HTH-TYPE TRANSCRIPTIONAL REGULATOR"/>
    <property type="match status" value="1"/>
</dbReference>
<organism evidence="6 7">
    <name type="scientific">Desulfovibrio intestinalis</name>
    <dbReference type="NCBI Taxonomy" id="58621"/>
    <lineage>
        <taxon>Bacteria</taxon>
        <taxon>Pseudomonadati</taxon>
        <taxon>Thermodesulfobacteriota</taxon>
        <taxon>Desulfovibrionia</taxon>
        <taxon>Desulfovibrionales</taxon>
        <taxon>Desulfovibrionaceae</taxon>
        <taxon>Desulfovibrio</taxon>
    </lineage>
</organism>
<dbReference type="Gene3D" id="3.40.190.290">
    <property type="match status" value="1"/>
</dbReference>
<dbReference type="AlphaFoldDB" id="A0A7W8C4L1"/>
<evidence type="ECO:0000256" key="3">
    <source>
        <dbReference type="ARBA" id="ARBA00023125"/>
    </source>
</evidence>
<accession>A0A7W8C4L1</accession>
<dbReference type="InterPro" id="IPR036388">
    <property type="entry name" value="WH-like_DNA-bd_sf"/>
</dbReference>
<dbReference type="InterPro" id="IPR036390">
    <property type="entry name" value="WH_DNA-bd_sf"/>
</dbReference>
<keyword evidence="7" id="KW-1185">Reference proteome</keyword>
<dbReference type="PROSITE" id="PS50931">
    <property type="entry name" value="HTH_LYSR"/>
    <property type="match status" value="1"/>
</dbReference>
<dbReference type="RefSeq" id="WP_183719305.1">
    <property type="nucleotide sequence ID" value="NZ_JACHGO010000004.1"/>
</dbReference>
<keyword evidence="2" id="KW-0805">Transcription regulation</keyword>
<dbReference type="EMBL" id="JACHGO010000004">
    <property type="protein sequence ID" value="MBB5143640.1"/>
    <property type="molecule type" value="Genomic_DNA"/>
</dbReference>
<evidence type="ECO:0000256" key="4">
    <source>
        <dbReference type="ARBA" id="ARBA00023163"/>
    </source>
</evidence>
<keyword evidence="3 6" id="KW-0238">DNA-binding</keyword>
<dbReference type="InterPro" id="IPR005119">
    <property type="entry name" value="LysR_subst-bd"/>
</dbReference>
<dbReference type="Pfam" id="PF03466">
    <property type="entry name" value="LysR_substrate"/>
    <property type="match status" value="1"/>
</dbReference>
<gene>
    <name evidence="6" type="ORF">HNQ38_001737</name>
</gene>
<feature type="domain" description="HTH lysR-type" evidence="5">
    <location>
        <begin position="1"/>
        <end position="60"/>
    </location>
</feature>
<proteinExistence type="inferred from homology"/>
<evidence type="ECO:0000259" key="5">
    <source>
        <dbReference type="PROSITE" id="PS50931"/>
    </source>
</evidence>
<dbReference type="GO" id="GO:0043565">
    <property type="term" value="F:sequence-specific DNA binding"/>
    <property type="evidence" value="ECO:0007669"/>
    <property type="project" value="TreeGrafter"/>
</dbReference>